<dbReference type="FunFam" id="3.20.20.80:FF:000015">
    <property type="entry name" value="Acidic endochitinase SE2"/>
    <property type="match status" value="1"/>
</dbReference>
<evidence type="ECO:0000256" key="8">
    <source>
        <dbReference type="ARBA" id="ARBA00023326"/>
    </source>
</evidence>
<evidence type="ECO:0000256" key="9">
    <source>
        <dbReference type="ARBA" id="ARBA00059418"/>
    </source>
</evidence>
<dbReference type="InterPro" id="IPR001579">
    <property type="entry name" value="Glyco_hydro_18_chit_AS"/>
</dbReference>
<evidence type="ECO:0000256" key="6">
    <source>
        <dbReference type="ARBA" id="ARBA00023277"/>
    </source>
</evidence>
<comment type="catalytic activity">
    <reaction evidence="1">
        <text>Random endo-hydrolysis of N-acetyl-beta-D-glucosaminide (1-&gt;4)-beta-linkages in chitin and chitodextrins.</text>
        <dbReference type="EC" id="3.2.1.14"/>
    </reaction>
</comment>
<organism evidence="14 15">
    <name type="scientific">Oldenlandia corymbosa var. corymbosa</name>
    <dbReference type="NCBI Taxonomy" id="529605"/>
    <lineage>
        <taxon>Eukaryota</taxon>
        <taxon>Viridiplantae</taxon>
        <taxon>Streptophyta</taxon>
        <taxon>Embryophyta</taxon>
        <taxon>Tracheophyta</taxon>
        <taxon>Spermatophyta</taxon>
        <taxon>Magnoliopsida</taxon>
        <taxon>eudicotyledons</taxon>
        <taxon>Gunneridae</taxon>
        <taxon>Pentapetalae</taxon>
        <taxon>asterids</taxon>
        <taxon>lamiids</taxon>
        <taxon>Gentianales</taxon>
        <taxon>Rubiaceae</taxon>
        <taxon>Rubioideae</taxon>
        <taxon>Spermacoceae</taxon>
        <taxon>Hedyotis-Oldenlandia complex</taxon>
        <taxon>Oldenlandia</taxon>
    </lineage>
</organism>
<dbReference type="EMBL" id="OX459118">
    <property type="protein sequence ID" value="CAI9092346.1"/>
    <property type="molecule type" value="Genomic_DNA"/>
</dbReference>
<evidence type="ECO:0000256" key="11">
    <source>
        <dbReference type="RuleBase" id="RU004453"/>
    </source>
</evidence>
<dbReference type="PANTHER" id="PTHR45708">
    <property type="entry name" value="ENDOCHITINASE"/>
    <property type="match status" value="1"/>
</dbReference>
<evidence type="ECO:0000313" key="15">
    <source>
        <dbReference type="Proteomes" id="UP001161247"/>
    </source>
</evidence>
<dbReference type="CDD" id="cd02877">
    <property type="entry name" value="GH18_hevamine_XipI_class_III"/>
    <property type="match status" value="1"/>
</dbReference>
<name>A0AAV1CAH5_OLDCO</name>
<keyword evidence="8" id="KW-0624">Polysaccharide degradation</keyword>
<evidence type="ECO:0000256" key="2">
    <source>
        <dbReference type="ARBA" id="ARBA00012729"/>
    </source>
</evidence>
<dbReference type="AlphaFoldDB" id="A0AAV1CAH5"/>
<keyword evidence="3 10" id="KW-0378">Hydrolase</keyword>
<comment type="similarity">
    <text evidence="11">Belongs to the glycosyl hydrolase 18 family.</text>
</comment>
<gene>
    <name evidence="14" type="ORF">OLC1_LOCUS4035</name>
</gene>
<keyword evidence="7 10" id="KW-0326">Glycosidase</keyword>
<feature type="domain" description="GH18" evidence="13">
    <location>
        <begin position="32"/>
        <end position="309"/>
    </location>
</feature>
<evidence type="ECO:0000256" key="4">
    <source>
        <dbReference type="ARBA" id="ARBA00023024"/>
    </source>
</evidence>
<dbReference type="GO" id="GO:0000272">
    <property type="term" value="P:polysaccharide catabolic process"/>
    <property type="evidence" value="ECO:0007669"/>
    <property type="project" value="UniProtKB-KW"/>
</dbReference>
<comment type="function">
    <text evidence="9">This protein functions as a defense against chitin containing fungal pathogens.</text>
</comment>
<keyword evidence="6" id="KW-0119">Carbohydrate metabolism</keyword>
<dbReference type="InterPro" id="IPR045321">
    <property type="entry name" value="Cts1-like"/>
</dbReference>
<dbReference type="GO" id="GO:0005576">
    <property type="term" value="C:extracellular region"/>
    <property type="evidence" value="ECO:0007669"/>
    <property type="project" value="TreeGrafter"/>
</dbReference>
<proteinExistence type="inferred from homology"/>
<sequence>MAAEKPNALATSVFLCFLSLALFPTSLAGGRGGISIYWGQNGFEGNLTATCATGRYSYVNLAFLIQFGNGQTPVINLAGHCNPAVNGCTIITDGVRYCQSRGIKVLLSLGGGVGSYSLASTEDAKNVSLYLWNNFLGGTSDSRPLGSAVLDGIDFDIELGSTLYWNDLARFLKGYSSSCKPRGRKVYLSAAPQCPFPDKFLGTALSEGLFDFVWVQFYNNPPCSYAAGDTNKLLSSWNQWTTSIKARKFFLGLPAAPQAAGSGFVPPDVLTSQILPEIKKSPKYGGVMLWSKYWDDQSGYSASIFKSVI</sequence>
<evidence type="ECO:0000259" key="13">
    <source>
        <dbReference type="PROSITE" id="PS51910"/>
    </source>
</evidence>
<accession>A0AAV1CAH5</accession>
<dbReference type="PROSITE" id="PS51910">
    <property type="entry name" value="GH18_2"/>
    <property type="match status" value="1"/>
</dbReference>
<dbReference type="GO" id="GO:0006032">
    <property type="term" value="P:chitin catabolic process"/>
    <property type="evidence" value="ECO:0007669"/>
    <property type="project" value="UniProtKB-KW"/>
</dbReference>
<evidence type="ECO:0000256" key="1">
    <source>
        <dbReference type="ARBA" id="ARBA00000822"/>
    </source>
</evidence>
<dbReference type="SUPFAM" id="SSF51445">
    <property type="entry name" value="(Trans)glycosidases"/>
    <property type="match status" value="1"/>
</dbReference>
<feature type="signal peptide" evidence="12">
    <location>
        <begin position="1"/>
        <end position="28"/>
    </location>
</feature>
<dbReference type="InterPro" id="IPR050542">
    <property type="entry name" value="Glycosyl_Hydrlase18_Chitinase"/>
</dbReference>
<reference evidence="14" key="1">
    <citation type="submission" date="2023-03" db="EMBL/GenBank/DDBJ databases">
        <authorList>
            <person name="Julca I."/>
        </authorList>
    </citation>
    <scope>NUCLEOTIDE SEQUENCE</scope>
</reference>
<evidence type="ECO:0000256" key="12">
    <source>
        <dbReference type="SAM" id="SignalP"/>
    </source>
</evidence>
<keyword evidence="15" id="KW-1185">Reference proteome</keyword>
<dbReference type="GO" id="GO:0008843">
    <property type="term" value="F:endochitinase activity"/>
    <property type="evidence" value="ECO:0007669"/>
    <property type="project" value="UniProtKB-EC"/>
</dbReference>
<dbReference type="PANTHER" id="PTHR45708:SF21">
    <property type="entry name" value="ACIDIC ENDOCHITINASE"/>
    <property type="match status" value="1"/>
</dbReference>
<dbReference type="Pfam" id="PF00704">
    <property type="entry name" value="Glyco_hydro_18"/>
    <property type="match status" value="1"/>
</dbReference>
<dbReference type="Proteomes" id="UP001161247">
    <property type="component" value="Chromosome 1"/>
</dbReference>
<dbReference type="InterPro" id="IPR017853">
    <property type="entry name" value="GH"/>
</dbReference>
<evidence type="ECO:0000313" key="14">
    <source>
        <dbReference type="EMBL" id="CAI9092346.1"/>
    </source>
</evidence>
<dbReference type="InterPro" id="IPR001223">
    <property type="entry name" value="Glyco_hydro18_cat"/>
</dbReference>
<keyword evidence="5" id="KW-1015">Disulfide bond</keyword>
<evidence type="ECO:0000256" key="10">
    <source>
        <dbReference type="RuleBase" id="RU000489"/>
    </source>
</evidence>
<dbReference type="EC" id="3.2.1.14" evidence="2"/>
<protein>
    <recommendedName>
        <fullName evidence="2">chitinase</fullName>
        <ecNumber evidence="2">3.2.1.14</ecNumber>
    </recommendedName>
</protein>
<feature type="chain" id="PRO_5043976309" description="chitinase" evidence="12">
    <location>
        <begin position="29"/>
        <end position="309"/>
    </location>
</feature>
<keyword evidence="4" id="KW-0146">Chitin degradation</keyword>
<evidence type="ECO:0000256" key="5">
    <source>
        <dbReference type="ARBA" id="ARBA00023157"/>
    </source>
</evidence>
<dbReference type="Gene3D" id="3.20.20.80">
    <property type="entry name" value="Glycosidases"/>
    <property type="match status" value="1"/>
</dbReference>
<evidence type="ECO:0000256" key="7">
    <source>
        <dbReference type="ARBA" id="ARBA00023295"/>
    </source>
</evidence>
<dbReference type="PROSITE" id="PS01095">
    <property type="entry name" value="GH18_1"/>
    <property type="match status" value="1"/>
</dbReference>
<keyword evidence="12" id="KW-0732">Signal</keyword>
<evidence type="ECO:0000256" key="3">
    <source>
        <dbReference type="ARBA" id="ARBA00022801"/>
    </source>
</evidence>